<dbReference type="RefSeq" id="WP_280600148.1">
    <property type="nucleotide sequence ID" value="NZ_JARXRN010000020.1"/>
</dbReference>
<keyword evidence="2" id="KW-1185">Reference proteome</keyword>
<evidence type="ECO:0000313" key="2">
    <source>
        <dbReference type="Proteomes" id="UP001156831"/>
    </source>
</evidence>
<evidence type="ECO:0000313" key="1">
    <source>
        <dbReference type="EMBL" id="MDH5829791.1"/>
    </source>
</evidence>
<accession>A0ABT6JIA7</accession>
<dbReference type="Proteomes" id="UP001156831">
    <property type="component" value="Unassembled WGS sequence"/>
</dbReference>
<protein>
    <submittedName>
        <fullName evidence="1">Uncharacterized protein</fullName>
    </submittedName>
</protein>
<name>A0ABT6JIA7_9GAMM</name>
<sequence length="63" mass="7092">MTALERRQRMLEQLAGLDDAARLDMLRAVIDDMWRFGLALTDVGECMARNVDDITRARPGVDG</sequence>
<proteinExistence type="predicted"/>
<gene>
    <name evidence="1" type="ORF">QFW80_04565</name>
</gene>
<dbReference type="EMBL" id="JARXRN010000020">
    <property type="protein sequence ID" value="MDH5829791.1"/>
    <property type="molecule type" value="Genomic_DNA"/>
</dbReference>
<reference evidence="1 2" key="1">
    <citation type="submission" date="2023-04" db="EMBL/GenBank/DDBJ databases">
        <title>Luteimonas sp. M1R5S18.</title>
        <authorList>
            <person name="Sun J.-Q."/>
        </authorList>
    </citation>
    <scope>NUCLEOTIDE SEQUENCE [LARGE SCALE GENOMIC DNA]</scope>
    <source>
        <strain evidence="1 2">M1R5S18</strain>
    </source>
</reference>
<organism evidence="1 2">
    <name type="scientific">Luteimonas rhizosphaericola</name>
    <dbReference type="NCBI Taxonomy" id="3042024"/>
    <lineage>
        <taxon>Bacteria</taxon>
        <taxon>Pseudomonadati</taxon>
        <taxon>Pseudomonadota</taxon>
        <taxon>Gammaproteobacteria</taxon>
        <taxon>Lysobacterales</taxon>
        <taxon>Lysobacteraceae</taxon>
        <taxon>Luteimonas</taxon>
    </lineage>
</organism>
<comment type="caution">
    <text evidence="1">The sequence shown here is derived from an EMBL/GenBank/DDBJ whole genome shotgun (WGS) entry which is preliminary data.</text>
</comment>